<feature type="compositionally biased region" description="Pro residues" evidence="1">
    <location>
        <begin position="1"/>
        <end position="15"/>
    </location>
</feature>
<proteinExistence type="predicted"/>
<protein>
    <submittedName>
        <fullName evidence="2">Uncharacterized protein</fullName>
    </submittedName>
</protein>
<evidence type="ECO:0000256" key="1">
    <source>
        <dbReference type="SAM" id="MobiDB-lite"/>
    </source>
</evidence>
<sequence length="240" mass="25335">MSNPDPPYPSVPSPPAGRWCGDSRSLPVRRRCTPLPFVPQSSCESVSDELSVKLDNRRRSCTRFPSAFRFDATSPVLLLLLTRIPYGSVSVGPSSRRLVVIPVAAGLGATETTRPVASGVFAAAASAVWLPAGSTLVLRRKAASLRELIGVPGMEMGPPLAPTGGCPAGGAVLALGGGEAGATTSTSWYASEKSRRSVPLREESSKNVRTVGLFTSDWTNGRAASENERAYVFFSLELSR</sequence>
<accession>A0A8W7P9B1</accession>
<feature type="region of interest" description="Disordered" evidence="1">
    <location>
        <begin position="1"/>
        <end position="24"/>
    </location>
</feature>
<name>A0A8W7P9B1_ANOCL</name>
<dbReference type="AlphaFoldDB" id="A0A8W7P9B1"/>
<reference evidence="2" key="1">
    <citation type="submission" date="2022-08" db="UniProtKB">
        <authorList>
            <consortium name="EnsemblMetazoa"/>
        </authorList>
    </citation>
    <scope>IDENTIFICATION</scope>
</reference>
<organism evidence="2">
    <name type="scientific">Anopheles coluzzii</name>
    <name type="common">African malaria mosquito</name>
    <dbReference type="NCBI Taxonomy" id="1518534"/>
    <lineage>
        <taxon>Eukaryota</taxon>
        <taxon>Metazoa</taxon>
        <taxon>Ecdysozoa</taxon>
        <taxon>Arthropoda</taxon>
        <taxon>Hexapoda</taxon>
        <taxon>Insecta</taxon>
        <taxon>Pterygota</taxon>
        <taxon>Neoptera</taxon>
        <taxon>Endopterygota</taxon>
        <taxon>Diptera</taxon>
        <taxon>Nematocera</taxon>
        <taxon>Culicoidea</taxon>
        <taxon>Culicidae</taxon>
        <taxon>Anophelinae</taxon>
        <taxon>Anopheles</taxon>
    </lineage>
</organism>
<evidence type="ECO:0000313" key="2">
    <source>
        <dbReference type="EnsemblMetazoa" id="ACOM027797-PA.1"/>
    </source>
</evidence>
<dbReference type="EnsemblMetazoa" id="ACOM027797-RA">
    <property type="protein sequence ID" value="ACOM027797-PA.1"/>
    <property type="gene ID" value="ACOM027797"/>
</dbReference>
<dbReference type="Proteomes" id="UP000075882">
    <property type="component" value="Unassembled WGS sequence"/>
</dbReference>